<reference evidence="1" key="2">
    <citation type="submission" date="2015-02" db="UniProtKB">
        <authorList>
            <consortium name="EnsemblMetazoa"/>
        </authorList>
    </citation>
    <scope>IDENTIFICATION</scope>
</reference>
<organism evidence="1 2">
    <name type="scientific">Strigamia maritima</name>
    <name type="common">European centipede</name>
    <name type="synonym">Geophilus maritimus</name>
    <dbReference type="NCBI Taxonomy" id="126957"/>
    <lineage>
        <taxon>Eukaryota</taxon>
        <taxon>Metazoa</taxon>
        <taxon>Ecdysozoa</taxon>
        <taxon>Arthropoda</taxon>
        <taxon>Myriapoda</taxon>
        <taxon>Chilopoda</taxon>
        <taxon>Pleurostigmophora</taxon>
        <taxon>Geophilomorpha</taxon>
        <taxon>Linotaeniidae</taxon>
        <taxon>Strigamia</taxon>
    </lineage>
</organism>
<dbReference type="EMBL" id="JH430212">
    <property type="status" value="NOT_ANNOTATED_CDS"/>
    <property type="molecule type" value="Genomic_DNA"/>
</dbReference>
<evidence type="ECO:0000313" key="2">
    <source>
        <dbReference type="Proteomes" id="UP000014500"/>
    </source>
</evidence>
<sequence length="95" mass="10330">MPNNYSAAEDTSPLKKFDWGTASRQLSATLQERQLNKTAGRGGNAAESFTSLSAQIMAGDDEINSTEDADIISSDNPGYPLQNERTNLLLEQTHI</sequence>
<protein>
    <submittedName>
        <fullName evidence="1">Uncharacterized protein</fullName>
    </submittedName>
</protein>
<reference evidence="2" key="1">
    <citation type="submission" date="2011-05" db="EMBL/GenBank/DDBJ databases">
        <authorList>
            <person name="Richards S.R."/>
            <person name="Qu J."/>
            <person name="Jiang H."/>
            <person name="Jhangiani S.N."/>
            <person name="Agravi P."/>
            <person name="Goodspeed R."/>
            <person name="Gross S."/>
            <person name="Mandapat C."/>
            <person name="Jackson L."/>
            <person name="Mathew T."/>
            <person name="Pu L."/>
            <person name="Thornton R."/>
            <person name="Saada N."/>
            <person name="Wilczek-Boney K.B."/>
            <person name="Lee S."/>
            <person name="Kovar C."/>
            <person name="Wu Y."/>
            <person name="Scherer S.E."/>
            <person name="Worley K.C."/>
            <person name="Muzny D.M."/>
            <person name="Gibbs R."/>
        </authorList>
    </citation>
    <scope>NUCLEOTIDE SEQUENCE</scope>
    <source>
        <strain evidence="2">Brora</strain>
    </source>
</reference>
<dbReference type="AlphaFoldDB" id="T1IIQ3"/>
<keyword evidence="2" id="KW-1185">Reference proteome</keyword>
<name>T1IIQ3_STRMM</name>
<dbReference type="HOGENOM" id="CLU_2375454_0_0_1"/>
<proteinExistence type="predicted"/>
<accession>T1IIQ3</accession>
<dbReference type="EnsemblMetazoa" id="SMAR000756-RA">
    <property type="protein sequence ID" value="SMAR000756-PA"/>
    <property type="gene ID" value="SMAR000756"/>
</dbReference>
<dbReference type="Proteomes" id="UP000014500">
    <property type="component" value="Unassembled WGS sequence"/>
</dbReference>
<evidence type="ECO:0000313" key="1">
    <source>
        <dbReference type="EnsemblMetazoa" id="SMAR000756-PA"/>
    </source>
</evidence>